<dbReference type="GO" id="GO:0031956">
    <property type="term" value="F:medium-chain fatty acid-CoA ligase activity"/>
    <property type="evidence" value="ECO:0007669"/>
    <property type="project" value="UniProtKB-EC"/>
</dbReference>
<keyword evidence="9" id="KW-1185">Reference proteome</keyword>
<dbReference type="InterPro" id="IPR042099">
    <property type="entry name" value="ANL_N_sf"/>
</dbReference>
<keyword evidence="4" id="KW-0067">ATP-binding</keyword>
<dbReference type="EMBL" id="MU826398">
    <property type="protein sequence ID" value="KAJ7376471.1"/>
    <property type="molecule type" value="Genomic_DNA"/>
</dbReference>
<reference evidence="8" key="1">
    <citation type="submission" date="2023-01" db="EMBL/GenBank/DDBJ databases">
        <title>Genome assembly of the deep-sea coral Lophelia pertusa.</title>
        <authorList>
            <person name="Herrera S."/>
            <person name="Cordes E."/>
        </authorList>
    </citation>
    <scope>NUCLEOTIDE SEQUENCE</scope>
    <source>
        <strain evidence="8">USNM1676648</strain>
        <tissue evidence="8">Polyp</tissue>
    </source>
</reference>
<dbReference type="PROSITE" id="PS00455">
    <property type="entry name" value="AMP_BINDING"/>
    <property type="match status" value="1"/>
</dbReference>
<dbReference type="Pfam" id="PF00501">
    <property type="entry name" value="AMP-binding"/>
    <property type="match status" value="1"/>
</dbReference>
<dbReference type="EC" id="6.2.1.2" evidence="5"/>
<evidence type="ECO:0000256" key="6">
    <source>
        <dbReference type="ARBA" id="ARBA00048477"/>
    </source>
</evidence>
<dbReference type="InterPro" id="IPR051087">
    <property type="entry name" value="Mitochondrial_ACSM"/>
</dbReference>
<dbReference type="Proteomes" id="UP001163046">
    <property type="component" value="Unassembled WGS sequence"/>
</dbReference>
<dbReference type="OrthoDB" id="6614653at2759"/>
<comment type="caution">
    <text evidence="8">The sequence shown here is derived from an EMBL/GenBank/DDBJ whole genome shotgun (WGS) entry which is preliminary data.</text>
</comment>
<evidence type="ECO:0000256" key="4">
    <source>
        <dbReference type="ARBA" id="ARBA00022840"/>
    </source>
</evidence>
<dbReference type="SUPFAM" id="SSF56801">
    <property type="entry name" value="Acetyl-CoA synthetase-like"/>
    <property type="match status" value="1"/>
</dbReference>
<evidence type="ECO:0000313" key="8">
    <source>
        <dbReference type="EMBL" id="KAJ7376471.1"/>
    </source>
</evidence>
<organism evidence="8 9">
    <name type="scientific">Desmophyllum pertusum</name>
    <dbReference type="NCBI Taxonomy" id="174260"/>
    <lineage>
        <taxon>Eukaryota</taxon>
        <taxon>Metazoa</taxon>
        <taxon>Cnidaria</taxon>
        <taxon>Anthozoa</taxon>
        <taxon>Hexacorallia</taxon>
        <taxon>Scleractinia</taxon>
        <taxon>Caryophylliina</taxon>
        <taxon>Caryophylliidae</taxon>
        <taxon>Desmophyllum</taxon>
    </lineage>
</organism>
<gene>
    <name evidence="8" type="ORF">OS493_034461</name>
</gene>
<dbReference type="GO" id="GO:0006633">
    <property type="term" value="P:fatty acid biosynthetic process"/>
    <property type="evidence" value="ECO:0007669"/>
    <property type="project" value="TreeGrafter"/>
</dbReference>
<comment type="similarity">
    <text evidence="1">Belongs to the ATP-dependent AMP-binding enzyme family.</text>
</comment>
<dbReference type="GO" id="GO:0004321">
    <property type="term" value="F:fatty-acyl-CoA synthase activity"/>
    <property type="evidence" value="ECO:0007669"/>
    <property type="project" value="TreeGrafter"/>
</dbReference>
<comment type="catalytic activity">
    <reaction evidence="6">
        <text>a medium-chain fatty acid + ATP + CoA = a medium-chain fatty acyl-CoA + AMP + diphosphate</text>
        <dbReference type="Rhea" id="RHEA:48340"/>
        <dbReference type="ChEBI" id="CHEBI:30616"/>
        <dbReference type="ChEBI" id="CHEBI:33019"/>
        <dbReference type="ChEBI" id="CHEBI:57287"/>
        <dbReference type="ChEBI" id="CHEBI:59558"/>
        <dbReference type="ChEBI" id="CHEBI:90546"/>
        <dbReference type="ChEBI" id="CHEBI:456215"/>
        <dbReference type="EC" id="6.2.1.2"/>
    </reaction>
    <physiologicalReaction direction="left-to-right" evidence="6">
        <dbReference type="Rhea" id="RHEA:48341"/>
    </physiologicalReaction>
</comment>
<evidence type="ECO:0000313" key="9">
    <source>
        <dbReference type="Proteomes" id="UP001163046"/>
    </source>
</evidence>
<evidence type="ECO:0000256" key="3">
    <source>
        <dbReference type="ARBA" id="ARBA00022741"/>
    </source>
</evidence>
<name>A0A9W9Z760_9CNID</name>
<dbReference type="GO" id="GO:0005759">
    <property type="term" value="C:mitochondrial matrix"/>
    <property type="evidence" value="ECO:0007669"/>
    <property type="project" value="TreeGrafter"/>
</dbReference>
<dbReference type="GO" id="GO:0005524">
    <property type="term" value="F:ATP binding"/>
    <property type="evidence" value="ECO:0007669"/>
    <property type="project" value="UniProtKB-KW"/>
</dbReference>
<dbReference type="InterPro" id="IPR000873">
    <property type="entry name" value="AMP-dep_synth/lig_dom"/>
</dbReference>
<dbReference type="InterPro" id="IPR020845">
    <property type="entry name" value="AMP-binding_CS"/>
</dbReference>
<keyword evidence="2" id="KW-0436">Ligase</keyword>
<dbReference type="PANTHER" id="PTHR43605">
    <property type="entry name" value="ACYL-COENZYME A SYNTHETASE"/>
    <property type="match status" value="1"/>
</dbReference>
<dbReference type="PANTHER" id="PTHR43605:SF10">
    <property type="entry name" value="ACYL-COA SYNTHETASE MEDIUM CHAIN FAMILY MEMBER 3"/>
    <property type="match status" value="1"/>
</dbReference>
<protein>
    <recommendedName>
        <fullName evidence="5">medium-chain acyl-CoA ligase</fullName>
        <ecNumber evidence="5">6.2.1.2</ecNumber>
    </recommendedName>
</protein>
<accession>A0A9W9Z760</accession>
<evidence type="ECO:0000256" key="5">
    <source>
        <dbReference type="ARBA" id="ARBA00039009"/>
    </source>
</evidence>
<keyword evidence="3" id="KW-0547">Nucleotide-binding</keyword>
<feature type="domain" description="AMP-dependent synthetase/ligase" evidence="7">
    <location>
        <begin position="32"/>
        <end position="227"/>
    </location>
</feature>
<sequence length="239" mass="26554">MDDGVIWGTKDFQVPEYFNFADVIDEWAQKEKEGKRQSDHPALWWIDGAGSEVKWSYQDVVVNSKKTANILSTTADVKPGERCGVDNAHNSRVLANADCMFENRYYVVTGGVIAALPVDIGPKELHWRILRTKPVCVVAASCDQIKSELFDVVDQIASSGQVDIRSRIVVERMKHEQRDGWLSFENLFQTASADYQSVKSLSSAPTGIYFTSGTTGNSKMAEHSQASYGMGSTGIRKYV</sequence>
<dbReference type="GO" id="GO:0006637">
    <property type="term" value="P:acyl-CoA metabolic process"/>
    <property type="evidence" value="ECO:0007669"/>
    <property type="project" value="TreeGrafter"/>
</dbReference>
<evidence type="ECO:0000256" key="1">
    <source>
        <dbReference type="ARBA" id="ARBA00006432"/>
    </source>
</evidence>
<evidence type="ECO:0000256" key="2">
    <source>
        <dbReference type="ARBA" id="ARBA00022598"/>
    </source>
</evidence>
<dbReference type="Gene3D" id="3.40.50.12780">
    <property type="entry name" value="N-terminal domain of ligase-like"/>
    <property type="match status" value="1"/>
</dbReference>
<evidence type="ECO:0000259" key="7">
    <source>
        <dbReference type="Pfam" id="PF00501"/>
    </source>
</evidence>
<proteinExistence type="inferred from homology"/>
<dbReference type="AlphaFoldDB" id="A0A9W9Z760"/>